<dbReference type="Pfam" id="PF07859">
    <property type="entry name" value="Abhydrolase_3"/>
    <property type="match status" value="1"/>
</dbReference>
<dbReference type="InterPro" id="IPR029058">
    <property type="entry name" value="AB_hydrolase_fold"/>
</dbReference>
<proteinExistence type="predicted"/>
<evidence type="ECO:0000313" key="3">
    <source>
        <dbReference type="Proteomes" id="UP000256709"/>
    </source>
</evidence>
<dbReference type="SUPFAM" id="SSF53474">
    <property type="entry name" value="alpha/beta-Hydrolases"/>
    <property type="match status" value="1"/>
</dbReference>
<comment type="caution">
    <text evidence="2">The sequence shown here is derived from an EMBL/GenBank/DDBJ whole genome shotgun (WGS) entry which is preliminary data.</text>
</comment>
<evidence type="ECO:0000259" key="1">
    <source>
        <dbReference type="Pfam" id="PF07859"/>
    </source>
</evidence>
<evidence type="ECO:0000313" key="2">
    <source>
        <dbReference type="EMBL" id="RFA11876.1"/>
    </source>
</evidence>
<dbReference type="EMBL" id="NBXA01000022">
    <property type="protein sequence ID" value="RFA11876.1"/>
    <property type="molecule type" value="Genomic_DNA"/>
</dbReference>
<feature type="domain" description="Alpha/beta hydrolase fold-3" evidence="1">
    <location>
        <begin position="93"/>
        <end position="253"/>
    </location>
</feature>
<dbReference type="OrthoDB" id="5114328at2"/>
<dbReference type="Gene3D" id="3.40.50.1820">
    <property type="entry name" value="alpha/beta hydrolase"/>
    <property type="match status" value="1"/>
</dbReference>
<dbReference type="Proteomes" id="UP000256709">
    <property type="component" value="Unassembled WGS sequence"/>
</dbReference>
<dbReference type="RefSeq" id="WP_116283317.1">
    <property type="nucleotide sequence ID" value="NZ_NBXA01000022.1"/>
</dbReference>
<protein>
    <recommendedName>
        <fullName evidence="1">Alpha/beta hydrolase fold-3 domain-containing protein</fullName>
    </recommendedName>
</protein>
<dbReference type="AlphaFoldDB" id="A0A3E0VPQ7"/>
<name>A0A3E0VPQ7_9MICO</name>
<gene>
    <name evidence="2" type="ORF">B7R21_11025</name>
</gene>
<dbReference type="GO" id="GO:0016787">
    <property type="term" value="F:hydrolase activity"/>
    <property type="evidence" value="ECO:0007669"/>
    <property type="project" value="InterPro"/>
</dbReference>
<sequence length="317" mass="32650">MSSDAEQGGSPGGAGSAAWAIGHVPFARGFYAGRRVRGVEVREETLAAPFDTVRLKRHERVGGADVGGAGAAAPLVVFFPDAEAVSARGRRSGDWLAASLARRLPVVVVTVQIPAAVLDDREAAFEALLRALGAGGGGSSGSGASGGSASGAGGDPKIALVGVGTGGALAARTAMRARDTRDVPDSAVSVSEVPGGPRIQRQALISPDFALLTGPPATEDALRTSLVARLSELPATLVQQYGDRAASRSDPSQNLVELLRESGVAVRSIAYPPQRLDWTEYPRAVRSSSRALDDLVAFLERGIVTDGFDVVPAWNLH</sequence>
<dbReference type="InterPro" id="IPR013094">
    <property type="entry name" value="AB_hydrolase_3"/>
</dbReference>
<reference evidence="2 3" key="1">
    <citation type="submission" date="2017-04" db="EMBL/GenBank/DDBJ databases">
        <title>Comparative genome analysis of Subtercola boreus.</title>
        <authorList>
            <person name="Cho Y.-J."/>
            <person name="Cho A."/>
            <person name="Kim O.-S."/>
            <person name="Lee J.-I."/>
        </authorList>
    </citation>
    <scope>NUCLEOTIDE SEQUENCE [LARGE SCALE GENOMIC DNA]</scope>
    <source>
        <strain evidence="2 3">P27444</strain>
    </source>
</reference>
<accession>A0A3E0VPQ7</accession>
<organism evidence="2 3">
    <name type="scientific">Subtercola boreus</name>
    <dbReference type="NCBI Taxonomy" id="120213"/>
    <lineage>
        <taxon>Bacteria</taxon>
        <taxon>Bacillati</taxon>
        <taxon>Actinomycetota</taxon>
        <taxon>Actinomycetes</taxon>
        <taxon>Micrococcales</taxon>
        <taxon>Microbacteriaceae</taxon>
        <taxon>Subtercola</taxon>
    </lineage>
</organism>